<feature type="repeat" description="WD" evidence="4">
    <location>
        <begin position="8"/>
        <end position="42"/>
    </location>
</feature>
<dbReference type="AlphaFoldDB" id="A0ABC8J7V9"/>
<dbReference type="EMBL" id="CAKOAT010085154">
    <property type="protein sequence ID" value="CAH8316941.1"/>
    <property type="molecule type" value="Genomic_DNA"/>
</dbReference>
<protein>
    <submittedName>
        <fullName evidence="5">Uncharacterized protein</fullName>
    </submittedName>
</protein>
<keyword evidence="2" id="KW-0677">Repeat</keyword>
<dbReference type="PRINTS" id="PR00320">
    <property type="entry name" value="GPROTEINBRPT"/>
</dbReference>
<accession>A0ABC8J7V9</accession>
<organism evidence="5 6">
    <name type="scientific">Eruca vesicaria subsp. sativa</name>
    <name type="common">Garden rocket</name>
    <name type="synonym">Eruca sativa</name>
    <dbReference type="NCBI Taxonomy" id="29727"/>
    <lineage>
        <taxon>Eukaryota</taxon>
        <taxon>Viridiplantae</taxon>
        <taxon>Streptophyta</taxon>
        <taxon>Embryophyta</taxon>
        <taxon>Tracheophyta</taxon>
        <taxon>Spermatophyta</taxon>
        <taxon>Magnoliopsida</taxon>
        <taxon>eudicotyledons</taxon>
        <taxon>Gunneridae</taxon>
        <taxon>Pentapetalae</taxon>
        <taxon>rosids</taxon>
        <taxon>malvids</taxon>
        <taxon>Brassicales</taxon>
        <taxon>Brassicaceae</taxon>
        <taxon>Brassiceae</taxon>
        <taxon>Eruca</taxon>
    </lineage>
</organism>
<gene>
    <name evidence="5" type="ORF">ERUC_LOCUS7800</name>
</gene>
<keyword evidence="6" id="KW-1185">Reference proteome</keyword>
<dbReference type="SUPFAM" id="SSF50978">
    <property type="entry name" value="WD40 repeat-like"/>
    <property type="match status" value="1"/>
</dbReference>
<evidence type="ECO:0000313" key="5">
    <source>
        <dbReference type="EMBL" id="CAH8316941.1"/>
    </source>
</evidence>
<dbReference type="InterPro" id="IPR019775">
    <property type="entry name" value="WD40_repeat_CS"/>
</dbReference>
<feature type="repeat" description="WD" evidence="4">
    <location>
        <begin position="50"/>
        <end position="91"/>
    </location>
</feature>
<comment type="caution">
    <text evidence="5">The sequence shown here is derived from an EMBL/GenBank/DDBJ whole genome shotgun (WGS) entry which is preliminary data.</text>
</comment>
<dbReference type="CDD" id="cd00200">
    <property type="entry name" value="WD40"/>
    <property type="match status" value="1"/>
</dbReference>
<dbReference type="Pfam" id="PF00400">
    <property type="entry name" value="WD40"/>
    <property type="match status" value="4"/>
</dbReference>
<dbReference type="PROSITE" id="PS50082">
    <property type="entry name" value="WD_REPEATS_2"/>
    <property type="match status" value="2"/>
</dbReference>
<name>A0ABC8J7V9_ERUVS</name>
<dbReference type="InterPro" id="IPR036322">
    <property type="entry name" value="WD40_repeat_dom_sf"/>
</dbReference>
<evidence type="ECO:0000256" key="3">
    <source>
        <dbReference type="ARBA" id="ARBA00025726"/>
    </source>
</evidence>
<dbReference type="PROSITE" id="PS00678">
    <property type="entry name" value="WD_REPEATS_1"/>
    <property type="match status" value="2"/>
</dbReference>
<sequence length="213" mass="24078">MDLVIRSYHGHLSGVYCLALHPTLDVLLTGGRDSVCRVWDIRIQRQSFALSGHESTVCSVFTRPTDPQVVTGSHDTTIKFWDLRYEKTMTTLTHHKKSVRAMALHPKENAFASASADNTKKFSLPKGEFCHNMLIWFWDWKSGHSFQQSETIAQPGSLESDAGIYAACYDQTGSRLVTCEADKTIKMWKEDENATPETHLVNFKPPKGIIRSF</sequence>
<reference evidence="5 6" key="1">
    <citation type="submission" date="2022-03" db="EMBL/GenBank/DDBJ databases">
        <authorList>
            <person name="Macdonald S."/>
            <person name="Ahmed S."/>
            <person name="Newling K."/>
        </authorList>
    </citation>
    <scope>NUCLEOTIDE SEQUENCE [LARGE SCALE GENOMIC DNA]</scope>
</reference>
<evidence type="ECO:0000313" key="6">
    <source>
        <dbReference type="Proteomes" id="UP001642260"/>
    </source>
</evidence>
<dbReference type="SMART" id="SM00320">
    <property type="entry name" value="WD40"/>
    <property type="match status" value="4"/>
</dbReference>
<evidence type="ECO:0000256" key="2">
    <source>
        <dbReference type="ARBA" id="ARBA00022737"/>
    </source>
</evidence>
<dbReference type="InterPro" id="IPR045241">
    <property type="entry name" value="Prp46/PLRG1-like"/>
</dbReference>
<dbReference type="PANTHER" id="PTHR19923:SF0">
    <property type="entry name" value="PLEIOTROPIC REGULATOR 1"/>
    <property type="match status" value="1"/>
</dbReference>
<dbReference type="PANTHER" id="PTHR19923">
    <property type="entry name" value="WD40 REPEAT PROTEINPRL1/PRL2-RELATED"/>
    <property type="match status" value="1"/>
</dbReference>
<dbReference type="PROSITE" id="PS50294">
    <property type="entry name" value="WD_REPEATS_REGION"/>
    <property type="match status" value="2"/>
</dbReference>
<evidence type="ECO:0000256" key="4">
    <source>
        <dbReference type="PROSITE-ProRule" id="PRU00221"/>
    </source>
</evidence>
<comment type="similarity">
    <text evidence="3">Belongs to the WD repeat PRL1/PRL2 family.</text>
</comment>
<evidence type="ECO:0000256" key="1">
    <source>
        <dbReference type="ARBA" id="ARBA00022574"/>
    </source>
</evidence>
<dbReference type="Gene3D" id="2.130.10.10">
    <property type="entry name" value="YVTN repeat-like/Quinoprotein amine dehydrogenase"/>
    <property type="match status" value="1"/>
</dbReference>
<dbReference type="Proteomes" id="UP001642260">
    <property type="component" value="Unassembled WGS sequence"/>
</dbReference>
<dbReference type="InterPro" id="IPR001680">
    <property type="entry name" value="WD40_rpt"/>
</dbReference>
<dbReference type="InterPro" id="IPR015943">
    <property type="entry name" value="WD40/YVTN_repeat-like_dom_sf"/>
</dbReference>
<keyword evidence="1 4" id="KW-0853">WD repeat</keyword>
<dbReference type="InterPro" id="IPR020472">
    <property type="entry name" value="WD40_PAC1"/>
</dbReference>
<proteinExistence type="inferred from homology"/>